<keyword evidence="1" id="KW-0812">Transmembrane</keyword>
<dbReference type="OrthoDB" id="17800at2759"/>
<comment type="caution">
    <text evidence="2">The sequence shown here is derived from an EMBL/GenBank/DDBJ whole genome shotgun (WGS) entry which is preliminary data.</text>
</comment>
<gene>
    <name evidence="2" type="ORF">H4219_002167</name>
</gene>
<reference evidence="2" key="1">
    <citation type="submission" date="2022-07" db="EMBL/GenBank/DDBJ databases">
        <title>Phylogenomic reconstructions and comparative analyses of Kickxellomycotina fungi.</title>
        <authorList>
            <person name="Reynolds N.K."/>
            <person name="Stajich J.E."/>
            <person name="Barry K."/>
            <person name="Grigoriev I.V."/>
            <person name="Crous P."/>
            <person name="Smith M.E."/>
        </authorList>
    </citation>
    <scope>NUCLEOTIDE SEQUENCE</scope>
    <source>
        <strain evidence="2">NBRC 100468</strain>
    </source>
</reference>
<organism evidence="2 3">
    <name type="scientific">Mycoemilia scoparia</name>
    <dbReference type="NCBI Taxonomy" id="417184"/>
    <lineage>
        <taxon>Eukaryota</taxon>
        <taxon>Fungi</taxon>
        <taxon>Fungi incertae sedis</taxon>
        <taxon>Zoopagomycota</taxon>
        <taxon>Kickxellomycotina</taxon>
        <taxon>Kickxellomycetes</taxon>
        <taxon>Kickxellales</taxon>
        <taxon>Kickxellaceae</taxon>
        <taxon>Mycoemilia</taxon>
    </lineage>
</organism>
<evidence type="ECO:0000256" key="1">
    <source>
        <dbReference type="SAM" id="Phobius"/>
    </source>
</evidence>
<dbReference type="AlphaFoldDB" id="A0A9W8A405"/>
<evidence type="ECO:0000313" key="3">
    <source>
        <dbReference type="Proteomes" id="UP001150538"/>
    </source>
</evidence>
<evidence type="ECO:0000313" key="2">
    <source>
        <dbReference type="EMBL" id="KAJ1919118.1"/>
    </source>
</evidence>
<dbReference type="Pfam" id="PF10856">
    <property type="entry name" value="DUF2678"/>
    <property type="match status" value="1"/>
</dbReference>
<feature type="transmembrane region" description="Helical" evidence="1">
    <location>
        <begin position="37"/>
        <end position="58"/>
    </location>
</feature>
<proteinExistence type="predicted"/>
<protein>
    <submittedName>
        <fullName evidence="2">Uncharacterized protein</fullName>
    </submittedName>
</protein>
<name>A0A9W8A405_9FUNG</name>
<accession>A0A9W8A405</accession>
<keyword evidence="1" id="KW-1133">Transmembrane helix</keyword>
<dbReference type="EMBL" id="JANBPU010000032">
    <property type="protein sequence ID" value="KAJ1919118.1"/>
    <property type="molecule type" value="Genomic_DNA"/>
</dbReference>
<keyword evidence="1" id="KW-0472">Membrane</keyword>
<keyword evidence="3" id="KW-1185">Reference proteome</keyword>
<sequence length="59" mass="6833">MEEPLFGGVSRRDLMMERAIQLVKWYRIGDLEPKFKSLIVALAVGIVFQCVIANIYFWA</sequence>
<dbReference type="Proteomes" id="UP001150538">
    <property type="component" value="Unassembled WGS sequence"/>
</dbReference>
<dbReference type="InterPro" id="IPR022564">
    <property type="entry name" value="DUF2678"/>
</dbReference>